<evidence type="ECO:0000313" key="2">
    <source>
        <dbReference type="EMBL" id="ORZ29282.1"/>
    </source>
</evidence>
<keyword evidence="1" id="KW-0812">Transmembrane</keyword>
<keyword evidence="3" id="KW-1185">Reference proteome</keyword>
<feature type="transmembrane region" description="Helical" evidence="1">
    <location>
        <begin position="127"/>
        <end position="148"/>
    </location>
</feature>
<comment type="caution">
    <text evidence="2">The sequence shown here is derived from an EMBL/GenBank/DDBJ whole genome shotgun (WGS) entry which is preliminary data.</text>
</comment>
<keyword evidence="1" id="KW-1133">Transmembrane helix</keyword>
<name>A0A1Y2H8B7_9FUNG</name>
<keyword evidence="1" id="KW-0472">Membrane</keyword>
<protein>
    <submittedName>
        <fullName evidence="2">Uncharacterized protein</fullName>
    </submittedName>
</protein>
<dbReference type="EMBL" id="MCFL01000252">
    <property type="protein sequence ID" value="ORZ29282.1"/>
    <property type="molecule type" value="Genomic_DNA"/>
</dbReference>
<feature type="transmembrane region" description="Helical" evidence="1">
    <location>
        <begin position="42"/>
        <end position="59"/>
    </location>
</feature>
<proteinExistence type="predicted"/>
<organism evidence="2 3">
    <name type="scientific">Catenaria anguillulae PL171</name>
    <dbReference type="NCBI Taxonomy" id="765915"/>
    <lineage>
        <taxon>Eukaryota</taxon>
        <taxon>Fungi</taxon>
        <taxon>Fungi incertae sedis</taxon>
        <taxon>Blastocladiomycota</taxon>
        <taxon>Blastocladiomycetes</taxon>
        <taxon>Blastocladiales</taxon>
        <taxon>Catenariaceae</taxon>
        <taxon>Catenaria</taxon>
    </lineage>
</organism>
<reference evidence="2 3" key="1">
    <citation type="submission" date="2016-07" db="EMBL/GenBank/DDBJ databases">
        <title>Pervasive Adenine N6-methylation of Active Genes in Fungi.</title>
        <authorList>
            <consortium name="DOE Joint Genome Institute"/>
            <person name="Mondo S.J."/>
            <person name="Dannebaum R.O."/>
            <person name="Kuo R.C."/>
            <person name="Labutti K."/>
            <person name="Haridas S."/>
            <person name="Kuo A."/>
            <person name="Salamov A."/>
            <person name="Ahrendt S.R."/>
            <person name="Lipzen A."/>
            <person name="Sullivan W."/>
            <person name="Andreopoulos W.B."/>
            <person name="Clum A."/>
            <person name="Lindquist E."/>
            <person name="Daum C."/>
            <person name="Ramamoorthy G.K."/>
            <person name="Gryganskyi A."/>
            <person name="Culley D."/>
            <person name="Magnuson J.K."/>
            <person name="James T.Y."/>
            <person name="O'Malley M.A."/>
            <person name="Stajich J.E."/>
            <person name="Spatafora J.W."/>
            <person name="Visel A."/>
            <person name="Grigoriev I.V."/>
        </authorList>
    </citation>
    <scope>NUCLEOTIDE SEQUENCE [LARGE SCALE GENOMIC DNA]</scope>
    <source>
        <strain evidence="2 3">PL171</strain>
    </source>
</reference>
<accession>A0A1Y2H8B7</accession>
<feature type="transmembrane region" description="Helical" evidence="1">
    <location>
        <begin position="168"/>
        <end position="194"/>
    </location>
</feature>
<sequence length="259" mass="28652">MLTSPKRKSDGQMLLTNNHDCKAQGPSSSTTILWQLRPSTDLIHVWHITYAILPILFFLDVMSTLATTRNLTITSISHLDLAFFPHPLSVSNFMASVHYIYGCVIFPGFIARFWAYRRRRGHVRLGVVWVSINIGMLADLGQTFGTASSSSFSLATYNVISTTLARGVIGSLVVLTEMLARSLFPTTLAMWLAYPARYAKKLLEDTVVMSVTLNAIPDTLAFDSILLFCITNALIACIRDSGLAEDLIHRLQQGEAASH</sequence>
<gene>
    <name evidence="2" type="ORF">BCR44DRAFT_1506943</name>
</gene>
<evidence type="ECO:0000313" key="3">
    <source>
        <dbReference type="Proteomes" id="UP000193411"/>
    </source>
</evidence>
<dbReference type="AlphaFoldDB" id="A0A1Y2H8B7"/>
<evidence type="ECO:0000256" key="1">
    <source>
        <dbReference type="SAM" id="Phobius"/>
    </source>
</evidence>
<feature type="transmembrane region" description="Helical" evidence="1">
    <location>
        <begin position="93"/>
        <end position="115"/>
    </location>
</feature>
<dbReference type="Proteomes" id="UP000193411">
    <property type="component" value="Unassembled WGS sequence"/>
</dbReference>